<proteinExistence type="predicted"/>
<gene>
    <name evidence="1" type="ORF">SDC9_172529</name>
</gene>
<evidence type="ECO:0000313" key="1">
    <source>
        <dbReference type="EMBL" id="MPN25122.1"/>
    </source>
</evidence>
<organism evidence="1">
    <name type="scientific">bioreactor metagenome</name>
    <dbReference type="NCBI Taxonomy" id="1076179"/>
    <lineage>
        <taxon>unclassified sequences</taxon>
        <taxon>metagenomes</taxon>
        <taxon>ecological metagenomes</taxon>
    </lineage>
</organism>
<comment type="caution">
    <text evidence="1">The sequence shown here is derived from an EMBL/GenBank/DDBJ whole genome shotgun (WGS) entry which is preliminary data.</text>
</comment>
<accession>A0A645GGD9</accession>
<dbReference type="EMBL" id="VSSQ01074181">
    <property type="protein sequence ID" value="MPN25122.1"/>
    <property type="molecule type" value="Genomic_DNA"/>
</dbReference>
<name>A0A645GGD9_9ZZZZ</name>
<dbReference type="AlphaFoldDB" id="A0A645GGD9"/>
<protein>
    <submittedName>
        <fullName evidence="1">Uncharacterized protein</fullName>
    </submittedName>
</protein>
<sequence length="162" mass="18087">MQLLFSDGVLCDFGIVLPEQLATFPHGAGRYLWRKLEWEAIDLSVSEPAQKPTQEQIEEALFHLYVGLLREHRGEQAAAFEEIQGKAAQCVLAFLQGDRADTFSPLRRAEQSVSSDTLKQLMPGYGQSSQAAEAMLRLLAKARELPLYRAVGNLLREIALTE</sequence>
<reference evidence="1" key="1">
    <citation type="submission" date="2019-08" db="EMBL/GenBank/DDBJ databases">
        <authorList>
            <person name="Kucharzyk K."/>
            <person name="Murdoch R.W."/>
            <person name="Higgins S."/>
            <person name="Loffler F."/>
        </authorList>
    </citation>
    <scope>NUCLEOTIDE SEQUENCE</scope>
</reference>